<name>A0A8H7ZZA9_9FUNG</name>
<dbReference type="AlphaFoldDB" id="A0A8H7ZZA9"/>
<evidence type="ECO:0000313" key="1">
    <source>
        <dbReference type="EMBL" id="KAG5462002.1"/>
    </source>
</evidence>
<organism evidence="1 2">
    <name type="scientific">Olpidium bornovanus</name>
    <dbReference type="NCBI Taxonomy" id="278681"/>
    <lineage>
        <taxon>Eukaryota</taxon>
        <taxon>Fungi</taxon>
        <taxon>Fungi incertae sedis</taxon>
        <taxon>Olpidiomycota</taxon>
        <taxon>Olpidiomycotina</taxon>
        <taxon>Olpidiomycetes</taxon>
        <taxon>Olpidiales</taxon>
        <taxon>Olpidiaceae</taxon>
        <taxon>Olpidium</taxon>
    </lineage>
</organism>
<dbReference type="EMBL" id="JAEFCI010002792">
    <property type="protein sequence ID" value="KAG5462002.1"/>
    <property type="molecule type" value="Genomic_DNA"/>
</dbReference>
<proteinExistence type="predicted"/>
<dbReference type="Proteomes" id="UP000673691">
    <property type="component" value="Unassembled WGS sequence"/>
</dbReference>
<sequence>MAKLPGTVSLSMDLEMGSSVYCFFGTFTVRTYLGALYMLGCGVRCEAGLGSLGSAGTGQHAM</sequence>
<evidence type="ECO:0000313" key="2">
    <source>
        <dbReference type="Proteomes" id="UP000673691"/>
    </source>
</evidence>
<comment type="caution">
    <text evidence="1">The sequence shown here is derived from an EMBL/GenBank/DDBJ whole genome shotgun (WGS) entry which is preliminary data.</text>
</comment>
<keyword evidence="2" id="KW-1185">Reference proteome</keyword>
<protein>
    <submittedName>
        <fullName evidence="1">Uncharacterized protein</fullName>
    </submittedName>
</protein>
<gene>
    <name evidence="1" type="ORF">BJ554DRAFT_5726</name>
</gene>
<accession>A0A8H7ZZA9</accession>
<reference evidence="1 2" key="1">
    <citation type="journal article" name="Sci. Rep.">
        <title>Genome-scale phylogenetic analyses confirm Olpidium as the closest living zoosporic fungus to the non-flagellated, terrestrial fungi.</title>
        <authorList>
            <person name="Chang Y."/>
            <person name="Rochon D."/>
            <person name="Sekimoto S."/>
            <person name="Wang Y."/>
            <person name="Chovatia M."/>
            <person name="Sandor L."/>
            <person name="Salamov A."/>
            <person name="Grigoriev I.V."/>
            <person name="Stajich J.E."/>
            <person name="Spatafora J.W."/>
        </authorList>
    </citation>
    <scope>NUCLEOTIDE SEQUENCE [LARGE SCALE GENOMIC DNA]</scope>
    <source>
        <strain evidence="1">S191</strain>
    </source>
</reference>